<name>A0AC61U2I5_9MICO</name>
<proteinExistence type="predicted"/>
<organism evidence="1 2">
    <name type="scientific">Janibacter limosus</name>
    <dbReference type="NCBI Taxonomy" id="53458"/>
    <lineage>
        <taxon>Bacteria</taxon>
        <taxon>Bacillati</taxon>
        <taxon>Actinomycetota</taxon>
        <taxon>Actinomycetes</taxon>
        <taxon>Micrococcales</taxon>
        <taxon>Intrasporangiaceae</taxon>
        <taxon>Janibacter</taxon>
    </lineage>
</organism>
<accession>A0AC61U2I5</accession>
<dbReference type="Proteomes" id="UP001059663">
    <property type="component" value="Chromosome"/>
</dbReference>
<evidence type="ECO:0000313" key="1">
    <source>
        <dbReference type="EMBL" id="UUZ44218.1"/>
    </source>
</evidence>
<protein>
    <submittedName>
        <fullName evidence="1">DUF3180 domain-containing protein</fullName>
    </submittedName>
</protein>
<reference evidence="1" key="1">
    <citation type="submission" date="2021-11" db="EMBL/GenBank/DDBJ databases">
        <title>Study of the species diversity of bacterial strains isolated from a unique natural object - Shulgan-Tash cave (Bashkiria).</title>
        <authorList>
            <person name="Sazanova A.L."/>
            <person name="Chirak E.R."/>
            <person name="Safronova V.I."/>
        </authorList>
    </citation>
    <scope>NUCLEOTIDE SEQUENCE</scope>
    <source>
        <strain evidence="1">P1</strain>
    </source>
</reference>
<evidence type="ECO:0000313" key="2">
    <source>
        <dbReference type="Proteomes" id="UP001059663"/>
    </source>
</evidence>
<gene>
    <name evidence="1" type="ORF">LP422_17040</name>
</gene>
<sequence length="159" mass="16608">MLERGLRSSTVAIVLVAVGVLSWAGGRWWVAGGHAPMRVGWLAGVLLLGMGLVVVATGRRMWRMRRGRGHVEPLVAARIPGLAPGQRTHHGAVIAGLDLGQALALLPDVGFAGRGELAVKWAVGALGAPALVAAGLLVQSWCRLDDDDDEDPTSSSRLS</sequence>
<dbReference type="EMBL" id="CP087977">
    <property type="protein sequence ID" value="UUZ44218.1"/>
    <property type="molecule type" value="Genomic_DNA"/>
</dbReference>